<evidence type="ECO:0000256" key="5">
    <source>
        <dbReference type="ARBA" id="ARBA00022692"/>
    </source>
</evidence>
<dbReference type="GO" id="GO:0007606">
    <property type="term" value="P:sensory perception of chemical stimulus"/>
    <property type="evidence" value="ECO:0007669"/>
    <property type="project" value="UniProtKB-ARBA"/>
</dbReference>
<evidence type="ECO:0000256" key="12">
    <source>
        <dbReference type="RuleBase" id="RU364061"/>
    </source>
</evidence>
<feature type="transmembrane region" description="Helical" evidence="12">
    <location>
        <begin position="152"/>
        <end position="176"/>
    </location>
</feature>
<accession>A0A6P5PVD9</accession>
<dbReference type="Proteomes" id="UP000515126">
    <property type="component" value="Chromosome 1"/>
</dbReference>
<protein>
    <recommendedName>
        <fullName evidence="12">Vomeronasal type-1 receptor</fullName>
    </recommendedName>
</protein>
<keyword evidence="14" id="KW-1185">Reference proteome</keyword>
<dbReference type="GO" id="GO:0016503">
    <property type="term" value="F:pheromone receptor activity"/>
    <property type="evidence" value="ECO:0007669"/>
    <property type="project" value="InterPro"/>
</dbReference>
<dbReference type="KEGG" id="mcal:110294182"/>
<feature type="domain" description="G-protein coupled receptors family 1 profile" evidence="13">
    <location>
        <begin position="27"/>
        <end position="288"/>
    </location>
</feature>
<dbReference type="Gene3D" id="1.20.1070.10">
    <property type="entry name" value="Rhodopsin 7-helix transmembrane proteins"/>
    <property type="match status" value="1"/>
</dbReference>
<evidence type="ECO:0000313" key="14">
    <source>
        <dbReference type="Proteomes" id="UP000515126"/>
    </source>
</evidence>
<keyword evidence="5 12" id="KW-0812">Transmembrane</keyword>
<keyword evidence="7 12" id="KW-0297">G-protein coupled receptor</keyword>
<comment type="subcellular location">
    <subcellularLocation>
        <location evidence="1 12">Cell membrane</location>
        <topology evidence="1 12">Multi-pass membrane protein</topology>
    </subcellularLocation>
</comment>
<dbReference type="PRINTS" id="PR01534">
    <property type="entry name" value="VOMERONASL1R"/>
</dbReference>
<evidence type="ECO:0000256" key="1">
    <source>
        <dbReference type="ARBA" id="ARBA00004651"/>
    </source>
</evidence>
<keyword evidence="3 12" id="KW-1003">Cell membrane</keyword>
<evidence type="ECO:0000256" key="6">
    <source>
        <dbReference type="ARBA" id="ARBA00022989"/>
    </source>
</evidence>
<evidence type="ECO:0000256" key="8">
    <source>
        <dbReference type="ARBA" id="ARBA00023136"/>
    </source>
</evidence>
<keyword evidence="9" id="KW-1015">Disulfide bond</keyword>
<dbReference type="RefSeq" id="XP_021017918.1">
    <property type="nucleotide sequence ID" value="XM_021162259.1"/>
</dbReference>
<evidence type="ECO:0000256" key="3">
    <source>
        <dbReference type="ARBA" id="ARBA00022475"/>
    </source>
</evidence>
<evidence type="ECO:0000256" key="10">
    <source>
        <dbReference type="ARBA" id="ARBA00023170"/>
    </source>
</evidence>
<comment type="similarity">
    <text evidence="2 12">Belongs to the G-protein coupled receptor 1 family.</text>
</comment>
<dbReference type="PANTHER" id="PTHR24062">
    <property type="entry name" value="VOMERONASAL TYPE-1 RECEPTOR"/>
    <property type="match status" value="1"/>
</dbReference>
<keyword evidence="10 12" id="KW-0675">Receptor</keyword>
<feature type="transmembrane region" description="Helical" evidence="12">
    <location>
        <begin position="235"/>
        <end position="252"/>
    </location>
</feature>
<dbReference type="PROSITE" id="PS50262">
    <property type="entry name" value="G_PROTEIN_RECEP_F1_2"/>
    <property type="match status" value="1"/>
</dbReference>
<sequence length="306" mass="34514">MNRNDPVYNINGIRNAFFSEIAFGVSANTILLLSHVVTFFQELRHKPINITIGVLALSHIVMLLAMAAMATDILGSQGFWDDFTCKSVISLYRLMRGVSICATCHLSILQVILLSPRSSCLAKVKPNSLWHNLCCFLFLWAFHMSINGFANSIVVAHNVTSHILILVTKSCSLWVVSDIMRHLLSILAVFRDTSLVGLMVLSSVYMVTVLCRHKKQCQYLHNTSISRKASPEQRAIRNILLLVSFFLVTYCLDSIASSWRVMWNNDSTHRCVQMFVSNGYATFSPLVFISTEQRIINFLKTTQGQQ</sequence>
<proteinExistence type="inferred from homology"/>
<dbReference type="AlphaFoldDB" id="A0A6P5PVD9"/>
<dbReference type="InterPro" id="IPR004072">
    <property type="entry name" value="Vmron_rcpt_1"/>
</dbReference>
<feature type="transmembrane region" description="Helical" evidence="12">
    <location>
        <begin position="52"/>
        <end position="74"/>
    </location>
</feature>
<feature type="transmembrane region" description="Helical" evidence="12">
    <location>
        <begin position="128"/>
        <end position="146"/>
    </location>
</feature>
<evidence type="ECO:0000256" key="7">
    <source>
        <dbReference type="ARBA" id="ARBA00023040"/>
    </source>
</evidence>
<dbReference type="InterPro" id="IPR017452">
    <property type="entry name" value="GPCR_Rhodpsn_7TM"/>
</dbReference>
<dbReference type="GO" id="GO:0005886">
    <property type="term" value="C:plasma membrane"/>
    <property type="evidence" value="ECO:0007669"/>
    <property type="project" value="UniProtKB-SubCell"/>
</dbReference>
<keyword evidence="8 12" id="KW-0472">Membrane</keyword>
<evidence type="ECO:0000256" key="9">
    <source>
        <dbReference type="ARBA" id="ARBA00023157"/>
    </source>
</evidence>
<dbReference type="GO" id="GO:0019236">
    <property type="term" value="P:response to pheromone"/>
    <property type="evidence" value="ECO:0007669"/>
    <property type="project" value="UniProtKB-KW"/>
</dbReference>
<evidence type="ECO:0000259" key="13">
    <source>
        <dbReference type="PROSITE" id="PS50262"/>
    </source>
</evidence>
<keyword evidence="11 12" id="KW-0807">Transducer</keyword>
<dbReference type="SUPFAM" id="SSF81321">
    <property type="entry name" value="Family A G protein-coupled receptor-like"/>
    <property type="match status" value="1"/>
</dbReference>
<dbReference type="CDD" id="cd13949">
    <property type="entry name" value="7tm_V1R_pheromone"/>
    <property type="match status" value="1"/>
</dbReference>
<evidence type="ECO:0000313" key="15">
    <source>
        <dbReference type="RefSeq" id="XP_021017918.1"/>
    </source>
</evidence>
<keyword evidence="6 12" id="KW-1133">Transmembrane helix</keyword>
<feature type="transmembrane region" description="Helical" evidence="12">
    <location>
        <begin position="21"/>
        <end position="40"/>
    </location>
</feature>
<evidence type="ECO:0000256" key="2">
    <source>
        <dbReference type="ARBA" id="ARBA00010663"/>
    </source>
</evidence>
<evidence type="ECO:0000256" key="11">
    <source>
        <dbReference type="ARBA" id="ARBA00023224"/>
    </source>
</evidence>
<gene>
    <name evidence="15" type="primary">LOC110294182</name>
</gene>
<name>A0A6P5PVD9_MUSCR</name>
<dbReference type="FunFam" id="1.20.1070.10:FF:000051">
    <property type="entry name" value="Vomeronasal type-1 receptor"/>
    <property type="match status" value="1"/>
</dbReference>
<feature type="transmembrane region" description="Helical" evidence="12">
    <location>
        <begin position="183"/>
        <end position="205"/>
    </location>
</feature>
<dbReference type="GeneID" id="110294182"/>
<reference evidence="15" key="1">
    <citation type="submission" date="2025-08" db="UniProtKB">
        <authorList>
            <consortium name="RefSeq"/>
        </authorList>
    </citation>
    <scope>IDENTIFICATION</scope>
</reference>
<organism evidence="14 15">
    <name type="scientific">Mus caroli</name>
    <name type="common">Ryukyu mouse</name>
    <name type="synonym">Ricefield mouse</name>
    <dbReference type="NCBI Taxonomy" id="10089"/>
    <lineage>
        <taxon>Eukaryota</taxon>
        <taxon>Metazoa</taxon>
        <taxon>Chordata</taxon>
        <taxon>Craniata</taxon>
        <taxon>Vertebrata</taxon>
        <taxon>Euteleostomi</taxon>
        <taxon>Mammalia</taxon>
        <taxon>Eutheria</taxon>
        <taxon>Euarchontoglires</taxon>
        <taxon>Glires</taxon>
        <taxon>Rodentia</taxon>
        <taxon>Myomorpha</taxon>
        <taxon>Muroidea</taxon>
        <taxon>Muridae</taxon>
        <taxon>Murinae</taxon>
        <taxon>Mus</taxon>
        <taxon>Mus</taxon>
    </lineage>
</organism>
<keyword evidence="4 12" id="KW-0589">Pheromone response</keyword>
<evidence type="ECO:0000256" key="4">
    <source>
        <dbReference type="ARBA" id="ARBA00022507"/>
    </source>
</evidence>
<dbReference type="Pfam" id="PF03402">
    <property type="entry name" value="V1R"/>
    <property type="match status" value="1"/>
</dbReference>
<feature type="transmembrane region" description="Helical" evidence="12">
    <location>
        <begin position="94"/>
        <end position="116"/>
    </location>
</feature>